<reference evidence="2 3" key="1">
    <citation type="submission" date="2018-04" db="EMBL/GenBank/DDBJ databases">
        <authorList>
            <person name="Huttner S."/>
            <person name="Dainat J."/>
        </authorList>
    </citation>
    <scope>NUCLEOTIDE SEQUENCE [LARGE SCALE GENOMIC DNA]</scope>
</reference>
<accession>A0A446BNJ3</accession>
<evidence type="ECO:0000313" key="2">
    <source>
        <dbReference type="EMBL" id="SPQ24046.1"/>
    </source>
</evidence>
<feature type="region of interest" description="Disordered" evidence="1">
    <location>
        <begin position="272"/>
        <end position="316"/>
    </location>
</feature>
<feature type="region of interest" description="Disordered" evidence="1">
    <location>
        <begin position="41"/>
        <end position="238"/>
    </location>
</feature>
<feature type="compositionally biased region" description="Low complexity" evidence="1">
    <location>
        <begin position="115"/>
        <end position="125"/>
    </location>
</feature>
<dbReference type="EMBL" id="OUUZ01000011">
    <property type="protein sequence ID" value="SPQ24046.1"/>
    <property type="molecule type" value="Genomic_DNA"/>
</dbReference>
<feature type="compositionally biased region" description="Basic and acidic residues" evidence="1">
    <location>
        <begin position="15"/>
        <end position="25"/>
    </location>
</feature>
<evidence type="ECO:0000256" key="1">
    <source>
        <dbReference type="SAM" id="MobiDB-lite"/>
    </source>
</evidence>
<proteinExistence type="predicted"/>
<feature type="compositionally biased region" description="Basic residues" evidence="1">
    <location>
        <begin position="151"/>
        <end position="204"/>
    </location>
</feature>
<organism evidence="2 3">
    <name type="scientific">Thermothielavioides terrestris</name>
    <dbReference type="NCBI Taxonomy" id="2587410"/>
    <lineage>
        <taxon>Eukaryota</taxon>
        <taxon>Fungi</taxon>
        <taxon>Dikarya</taxon>
        <taxon>Ascomycota</taxon>
        <taxon>Pezizomycotina</taxon>
        <taxon>Sordariomycetes</taxon>
        <taxon>Sordariomycetidae</taxon>
        <taxon>Sordariales</taxon>
        <taxon>Chaetomiaceae</taxon>
        <taxon>Thermothielavioides</taxon>
    </lineage>
</organism>
<feature type="compositionally biased region" description="Gly residues" evidence="1">
    <location>
        <begin position="281"/>
        <end position="300"/>
    </location>
</feature>
<sequence>MSYSGSRRSRHSRRRSADHGDDLGSGRELALYNPAGWDVAPYDAAAAPYPNQGPYDAAAAQNPNQGPYDAAAAQNPNQGPYDAAAAEYPNQGATPRPQSPTAAQPSITSSRRRSSSLARIISTTAQLTITTRRAHSPTRTTRYYPPPSRSGRPHRSPSPPRRHRSRPPSPRRHRSRPPSPSRHRSPPPPRRHRSRPPSPRRHRTNTAPTVASGAEYESDGPDYGAIDRHPPPSFRRGPQTRVFVNGCELEPEFRYEIGGTSYPGGAWLWDSRAPANRDSGAGAGAGAGAGDGGGGGGGGSGRHDGGRRSHGERRRR</sequence>
<name>A0A446BNJ3_9PEZI</name>
<dbReference type="Proteomes" id="UP000289323">
    <property type="component" value="Unassembled WGS sequence"/>
</dbReference>
<dbReference type="AlphaFoldDB" id="A0A446BNJ3"/>
<feature type="region of interest" description="Disordered" evidence="1">
    <location>
        <begin position="1"/>
        <end position="29"/>
    </location>
</feature>
<feature type="compositionally biased region" description="Low complexity" evidence="1">
    <location>
        <begin position="41"/>
        <end position="50"/>
    </location>
</feature>
<protein>
    <submittedName>
        <fullName evidence="2">Cf4e0a1d-2bb5-4452-8d77-cb42941c7c84</fullName>
    </submittedName>
</protein>
<evidence type="ECO:0000313" key="3">
    <source>
        <dbReference type="Proteomes" id="UP000289323"/>
    </source>
</evidence>
<gene>
    <name evidence="2" type="ORF">TT172_LOCUS6465</name>
</gene>